<evidence type="ECO:0000313" key="2">
    <source>
        <dbReference type="Proteomes" id="UP000236291"/>
    </source>
</evidence>
<reference evidence="1 2" key="1">
    <citation type="journal article" date="2014" name="Am. J. Bot.">
        <title>Genome assembly and annotation for red clover (Trifolium pratense; Fabaceae).</title>
        <authorList>
            <person name="Istvanek J."/>
            <person name="Jaros M."/>
            <person name="Krenek A."/>
            <person name="Repkova J."/>
        </authorList>
    </citation>
    <scope>NUCLEOTIDE SEQUENCE [LARGE SCALE GENOMIC DNA]</scope>
    <source>
        <strain evidence="2">cv. Tatra</strain>
        <tissue evidence="1">Young leaves</tissue>
    </source>
</reference>
<evidence type="ECO:0000313" key="1">
    <source>
        <dbReference type="EMBL" id="PNY12477.1"/>
    </source>
</evidence>
<sequence>MEVVYHQAEEELVDFLNRCKLNNNEVMHMLKYGFIFKIDTVAKINDVWQNGMWNLQHLYTPFPNNVVIAITTFQPKIVQHLSDVWTWSNSSSGMYSVKDAYNWLLNLAPLNEHVNW</sequence>
<name>A0A2K3PB24_TRIPR</name>
<protein>
    <submittedName>
        <fullName evidence="1">Uncharacterized protein</fullName>
    </submittedName>
</protein>
<dbReference type="AlphaFoldDB" id="A0A2K3PB24"/>
<dbReference type="Proteomes" id="UP000236291">
    <property type="component" value="Unassembled WGS sequence"/>
</dbReference>
<reference evidence="1 2" key="2">
    <citation type="journal article" date="2017" name="Front. Plant Sci.">
        <title>Gene Classification and Mining of Molecular Markers Useful in Red Clover (Trifolium pratense) Breeding.</title>
        <authorList>
            <person name="Istvanek J."/>
            <person name="Dluhosova J."/>
            <person name="Dluhos P."/>
            <person name="Patkova L."/>
            <person name="Nedelnik J."/>
            <person name="Repkova J."/>
        </authorList>
    </citation>
    <scope>NUCLEOTIDE SEQUENCE [LARGE SCALE GENOMIC DNA]</scope>
    <source>
        <strain evidence="2">cv. Tatra</strain>
        <tissue evidence="1">Young leaves</tissue>
    </source>
</reference>
<proteinExistence type="predicted"/>
<organism evidence="1 2">
    <name type="scientific">Trifolium pratense</name>
    <name type="common">Red clover</name>
    <dbReference type="NCBI Taxonomy" id="57577"/>
    <lineage>
        <taxon>Eukaryota</taxon>
        <taxon>Viridiplantae</taxon>
        <taxon>Streptophyta</taxon>
        <taxon>Embryophyta</taxon>
        <taxon>Tracheophyta</taxon>
        <taxon>Spermatophyta</taxon>
        <taxon>Magnoliopsida</taxon>
        <taxon>eudicotyledons</taxon>
        <taxon>Gunneridae</taxon>
        <taxon>Pentapetalae</taxon>
        <taxon>rosids</taxon>
        <taxon>fabids</taxon>
        <taxon>Fabales</taxon>
        <taxon>Fabaceae</taxon>
        <taxon>Papilionoideae</taxon>
        <taxon>50 kb inversion clade</taxon>
        <taxon>NPAAA clade</taxon>
        <taxon>Hologalegina</taxon>
        <taxon>IRL clade</taxon>
        <taxon>Trifolieae</taxon>
        <taxon>Trifolium</taxon>
    </lineage>
</organism>
<gene>
    <name evidence="1" type="ORF">L195_g009108</name>
</gene>
<dbReference type="EMBL" id="ASHM01005314">
    <property type="protein sequence ID" value="PNY12477.1"/>
    <property type="molecule type" value="Genomic_DNA"/>
</dbReference>
<comment type="caution">
    <text evidence="1">The sequence shown here is derived from an EMBL/GenBank/DDBJ whole genome shotgun (WGS) entry which is preliminary data.</text>
</comment>
<accession>A0A2K3PB24</accession>